<feature type="transmembrane region" description="Helical" evidence="6">
    <location>
        <begin position="466"/>
        <end position="488"/>
    </location>
</feature>
<keyword evidence="3 6" id="KW-1133">Transmembrane helix</keyword>
<dbReference type="GO" id="GO:0022857">
    <property type="term" value="F:transmembrane transporter activity"/>
    <property type="evidence" value="ECO:0007669"/>
    <property type="project" value="InterPro"/>
</dbReference>
<dbReference type="GO" id="GO:0005886">
    <property type="term" value="C:plasma membrane"/>
    <property type="evidence" value="ECO:0007669"/>
    <property type="project" value="TreeGrafter"/>
</dbReference>
<dbReference type="SUPFAM" id="SSF103473">
    <property type="entry name" value="MFS general substrate transporter"/>
    <property type="match status" value="1"/>
</dbReference>
<proteinExistence type="predicted"/>
<dbReference type="EMBL" id="ML993611">
    <property type="protein sequence ID" value="KAF2162822.1"/>
    <property type="molecule type" value="Genomic_DNA"/>
</dbReference>
<protein>
    <recommendedName>
        <fullName evidence="9">Major facilitator superfamily (MFS) profile domain-containing protein</fullName>
    </recommendedName>
</protein>
<feature type="transmembrane region" description="Helical" evidence="6">
    <location>
        <begin position="328"/>
        <end position="351"/>
    </location>
</feature>
<feature type="transmembrane region" description="Helical" evidence="6">
    <location>
        <begin position="435"/>
        <end position="454"/>
    </location>
</feature>
<dbReference type="InterPro" id="IPR036259">
    <property type="entry name" value="MFS_trans_sf"/>
</dbReference>
<keyword evidence="2 6" id="KW-0812">Transmembrane</keyword>
<reference evidence="7" key="1">
    <citation type="journal article" date="2020" name="Stud. Mycol.">
        <title>101 Dothideomycetes genomes: a test case for predicting lifestyles and emergence of pathogens.</title>
        <authorList>
            <person name="Haridas S."/>
            <person name="Albert R."/>
            <person name="Binder M."/>
            <person name="Bloem J."/>
            <person name="Labutti K."/>
            <person name="Salamov A."/>
            <person name="Andreopoulos B."/>
            <person name="Baker S."/>
            <person name="Barry K."/>
            <person name="Bills G."/>
            <person name="Bluhm B."/>
            <person name="Cannon C."/>
            <person name="Castanera R."/>
            <person name="Culley D."/>
            <person name="Daum C."/>
            <person name="Ezra D."/>
            <person name="Gonzalez J."/>
            <person name="Henrissat B."/>
            <person name="Kuo A."/>
            <person name="Liang C."/>
            <person name="Lipzen A."/>
            <person name="Lutzoni F."/>
            <person name="Magnuson J."/>
            <person name="Mondo S."/>
            <person name="Nolan M."/>
            <person name="Ohm R."/>
            <person name="Pangilinan J."/>
            <person name="Park H.-J."/>
            <person name="Ramirez L."/>
            <person name="Alfaro M."/>
            <person name="Sun H."/>
            <person name="Tritt A."/>
            <person name="Yoshinaga Y."/>
            <person name="Zwiers L.-H."/>
            <person name="Turgeon B."/>
            <person name="Goodwin S."/>
            <person name="Spatafora J."/>
            <person name="Crous P."/>
            <person name="Grigoriev I."/>
        </authorList>
    </citation>
    <scope>NUCLEOTIDE SEQUENCE</scope>
    <source>
        <strain evidence="7">ATCC 36951</strain>
    </source>
</reference>
<feature type="transmembrane region" description="Helical" evidence="6">
    <location>
        <begin position="397"/>
        <end position="423"/>
    </location>
</feature>
<feature type="transmembrane region" description="Helical" evidence="6">
    <location>
        <begin position="91"/>
        <end position="113"/>
    </location>
</feature>
<keyword evidence="8" id="KW-1185">Reference proteome</keyword>
<feature type="transmembrane region" description="Helical" evidence="6">
    <location>
        <begin position="159"/>
        <end position="183"/>
    </location>
</feature>
<evidence type="ECO:0000256" key="4">
    <source>
        <dbReference type="ARBA" id="ARBA00023136"/>
    </source>
</evidence>
<name>A0A6A6CA97_ZASCE</name>
<feature type="transmembrane region" description="Helical" evidence="6">
    <location>
        <begin position="372"/>
        <end position="391"/>
    </location>
</feature>
<evidence type="ECO:0000256" key="6">
    <source>
        <dbReference type="SAM" id="Phobius"/>
    </source>
</evidence>
<dbReference type="Gene3D" id="1.20.1250.20">
    <property type="entry name" value="MFS general substrate transporter like domains"/>
    <property type="match status" value="1"/>
</dbReference>
<evidence type="ECO:0008006" key="9">
    <source>
        <dbReference type="Google" id="ProtNLM"/>
    </source>
</evidence>
<dbReference type="Pfam" id="PF07690">
    <property type="entry name" value="MFS_1"/>
    <property type="match status" value="1"/>
</dbReference>
<dbReference type="Proteomes" id="UP000799537">
    <property type="component" value="Unassembled WGS sequence"/>
</dbReference>
<evidence type="ECO:0000313" key="7">
    <source>
        <dbReference type="EMBL" id="KAF2162822.1"/>
    </source>
</evidence>
<comment type="subcellular location">
    <subcellularLocation>
        <location evidence="1">Membrane</location>
        <topology evidence="1">Multi-pass membrane protein</topology>
    </subcellularLocation>
</comment>
<dbReference type="RefSeq" id="XP_033663711.1">
    <property type="nucleotide sequence ID" value="XM_033817998.1"/>
</dbReference>
<dbReference type="GeneID" id="54571270"/>
<evidence type="ECO:0000256" key="1">
    <source>
        <dbReference type="ARBA" id="ARBA00004141"/>
    </source>
</evidence>
<feature type="region of interest" description="Disordered" evidence="5">
    <location>
        <begin position="227"/>
        <end position="246"/>
    </location>
</feature>
<dbReference type="InterPro" id="IPR011701">
    <property type="entry name" value="MFS"/>
</dbReference>
<keyword evidence="4 6" id="KW-0472">Membrane</keyword>
<feature type="transmembrane region" description="Helical" evidence="6">
    <location>
        <begin position="57"/>
        <end position="79"/>
    </location>
</feature>
<evidence type="ECO:0000256" key="2">
    <source>
        <dbReference type="ARBA" id="ARBA00022692"/>
    </source>
</evidence>
<dbReference type="PANTHER" id="PTHR23502:SF30">
    <property type="entry name" value="TRANSPORTER, PUTATIVE (AFU_ORTHOLOGUE AFUA_8G04702)-RELATED"/>
    <property type="match status" value="1"/>
</dbReference>
<accession>A0A6A6CA97</accession>
<evidence type="ECO:0000256" key="3">
    <source>
        <dbReference type="ARBA" id="ARBA00022989"/>
    </source>
</evidence>
<feature type="transmembrane region" description="Helical" evidence="6">
    <location>
        <begin position="284"/>
        <end position="308"/>
    </location>
</feature>
<feature type="transmembrane region" description="Helical" evidence="6">
    <location>
        <begin position="189"/>
        <end position="211"/>
    </location>
</feature>
<evidence type="ECO:0000313" key="8">
    <source>
        <dbReference type="Proteomes" id="UP000799537"/>
    </source>
</evidence>
<gene>
    <name evidence="7" type="ORF">M409DRAFT_68819</name>
</gene>
<feature type="compositionally biased region" description="Basic and acidic residues" evidence="5">
    <location>
        <begin position="227"/>
        <end position="238"/>
    </location>
</feature>
<evidence type="ECO:0000256" key="5">
    <source>
        <dbReference type="SAM" id="MobiDB-lite"/>
    </source>
</evidence>
<dbReference type="OrthoDB" id="5215911at2759"/>
<sequence length="513" mass="55820">MSVPGTVHLVDLEGTVQAKHADGSKNDIVLIPAPSSDPEDPLNWPPTRKALSTTTTLLYTLTIGLASAAIYSVLIPISLSHAITLSDLNKGTGYMFLALGWGCLLWQPLALQYGKRPTYLLSLLLTMATQIWAPYTTTNAQWIASKVLQGFFGAPHERGFFLALYGALLAGSSYFAPVIAGFIAEGQGWVWVLYWCAIFCGGGFVLCFLGMEETNYSRRMLVGREVGGGRDGEKDGGGKDGPSASAVEEDVRSEHLSKGTTYLDKIKLWRTRDNRLLGMASRPLIFLTFPVVAYAGFSYGANLIWFNVLNATASLIFSSPPYSFSPSMVGLTYLSPLLAVLLSTVYTGYLGDKFLLHMARRNGGIHEPEHRLWLFLPTLILLPFGLILWGVGAAHGIHWFGCVFAMGTIAFVSAVGLQVSVAYCIDSYKDLASEAIVAVILIRNSMSFGVSYGITPWVTNMGLQNAFLVAAFVGVAQAATFFVFVGYGKAMRRASSGRYRRYVEQMARDGVIH</sequence>
<organism evidence="7 8">
    <name type="scientific">Zasmidium cellare ATCC 36951</name>
    <dbReference type="NCBI Taxonomy" id="1080233"/>
    <lineage>
        <taxon>Eukaryota</taxon>
        <taxon>Fungi</taxon>
        <taxon>Dikarya</taxon>
        <taxon>Ascomycota</taxon>
        <taxon>Pezizomycotina</taxon>
        <taxon>Dothideomycetes</taxon>
        <taxon>Dothideomycetidae</taxon>
        <taxon>Mycosphaerellales</taxon>
        <taxon>Mycosphaerellaceae</taxon>
        <taxon>Zasmidium</taxon>
    </lineage>
</organism>
<dbReference type="PANTHER" id="PTHR23502">
    <property type="entry name" value="MAJOR FACILITATOR SUPERFAMILY"/>
    <property type="match status" value="1"/>
</dbReference>
<dbReference type="AlphaFoldDB" id="A0A6A6CA97"/>